<dbReference type="EMBL" id="JAFREM010000040">
    <property type="protein sequence ID" value="MBO1308695.1"/>
    <property type="molecule type" value="Genomic_DNA"/>
</dbReference>
<dbReference type="SMART" id="SM00382">
    <property type="entry name" value="AAA"/>
    <property type="match status" value="1"/>
</dbReference>
<sequence>MKTNKSRIMELIKERKEAFTTIELADELGVTRSTVSKILNQLVKENVLEKVEKYPVKYRLAAGKEQSVFANVVGYDGSLLKQIVSCKSAVTYPPKGLPILILGESGVGKSFLAEYIYEYAKAKGVVSQSAPLKILNCADYANNPELLSAALFGYAKGSFTGATTEKEGLFDGADGGYLFLDEVHRLPPIGQEKLFRYLDKGVISKLGSQIEQKLDVRLIFATTESTSVMLDTFVRRIPLVIHLPKYAERPIDERFQVIYHLFEKEMQNLTKPIEVSSNLYNQLIMFDEKGNIGAIKNVIKVALAQAAHRQTGEIIKVNSTNTYLSNYNNFKFVTSNIVVDKNDTYRFQNRSKKIESFTKSKLDEISELLKANDDKERLRAAILDLIKEIDKTEEKEINFKVFYPSILNILEYLDTNYGFKFSKRHVTFFSKLVSQINKQMLDNTINDQDYEKILRLVKTKYYKLYKISTVFVELVRINLDIEYLSNYFTLVSFLYFLRKSGDQSEIPYLILICHGVSTATSIASLVNQTFSQYIFEGIDMPFDATKEDVLRKLKKSLKNIDSSKGVLLLVDMGSLIGIIDDIEGEITGEVGIMNNISSQVALEAANLILQKKSINEVIIHLEKGVKNITKYIPAKEKSKVIVISCMTGIGSANKIKKILTKCFIDTKTEFICCDFNTVRSEQEMQEITKEYSKALVITTSKSNIPGKSITLHELLSEKGEAVVKEFYTESANGEELRQIFDKLTKEFTLENLMEQLTILNPTKLINDVAEFISEIEEDLDKSYSSSEKKVLFMHVSIMIERLLLESHSNLESKCSNSVEECDAKLAEVLKKRLSVIESKYNVTVNARELGLLQNII</sequence>
<reference evidence="10 11" key="1">
    <citation type="submission" date="2021-03" db="EMBL/GenBank/DDBJ databases">
        <title>Enterococcal diversity collection.</title>
        <authorList>
            <person name="Gilmore M.S."/>
            <person name="Schwartzman J."/>
            <person name="Van Tyne D."/>
            <person name="Martin M."/>
            <person name="Earl A.M."/>
            <person name="Manson A.L."/>
            <person name="Straub T."/>
            <person name="Salamzade R."/>
            <person name="Saavedra J."/>
            <person name="Lebreton F."/>
            <person name="Prichula J."/>
            <person name="Schaufler K."/>
            <person name="Gaca A."/>
            <person name="Sgardioli B."/>
            <person name="Wagenaar J."/>
            <person name="Strong T."/>
        </authorList>
    </citation>
    <scope>NUCLEOTIDE SEQUENCE [LARGE SCALE GENOMIC DNA]</scope>
    <source>
        <strain evidence="10 11">669A</strain>
    </source>
</reference>
<dbReference type="InterPro" id="IPR005471">
    <property type="entry name" value="Tscrpt_reg_IclR_N"/>
</dbReference>
<keyword evidence="6" id="KW-0175">Coiled coil</keyword>
<dbReference type="Pfam" id="PF03610">
    <property type="entry name" value="EIIA-man"/>
    <property type="match status" value="1"/>
</dbReference>
<gene>
    <name evidence="10" type="ORF">JZO70_21150</name>
</gene>
<dbReference type="CDD" id="cd00009">
    <property type="entry name" value="AAA"/>
    <property type="match status" value="1"/>
</dbReference>
<evidence type="ECO:0000256" key="5">
    <source>
        <dbReference type="ARBA" id="ARBA00023125"/>
    </source>
</evidence>
<evidence type="ECO:0000313" key="11">
    <source>
        <dbReference type="Proteomes" id="UP000664601"/>
    </source>
</evidence>
<feature type="domain" description="PTS EIIA type-4" evidence="8">
    <location>
        <begin position="506"/>
        <end position="628"/>
    </location>
</feature>
<dbReference type="PROSITE" id="PS51096">
    <property type="entry name" value="PTS_EIIA_TYPE_4"/>
    <property type="match status" value="1"/>
</dbReference>
<dbReference type="SUPFAM" id="SSF46785">
    <property type="entry name" value="Winged helix' DNA-binding domain"/>
    <property type="match status" value="1"/>
</dbReference>
<dbReference type="RefSeq" id="WP_207675686.1">
    <property type="nucleotide sequence ID" value="NZ_JAFREM010000040.1"/>
</dbReference>
<comment type="caution">
    <text evidence="10">The sequence shown here is derived from an EMBL/GenBank/DDBJ whole genome shotgun (WGS) entry which is preliminary data.</text>
</comment>
<evidence type="ECO:0000256" key="6">
    <source>
        <dbReference type="SAM" id="Coils"/>
    </source>
</evidence>
<keyword evidence="3" id="KW-0547">Nucleotide-binding</keyword>
<dbReference type="PROSITE" id="PS00675">
    <property type="entry name" value="SIGMA54_INTERACT_1"/>
    <property type="match status" value="1"/>
</dbReference>
<dbReference type="Pfam" id="PF00874">
    <property type="entry name" value="PRD"/>
    <property type="match status" value="1"/>
</dbReference>
<keyword evidence="4" id="KW-0067">ATP-binding</keyword>
<evidence type="ECO:0000256" key="4">
    <source>
        <dbReference type="ARBA" id="ARBA00022840"/>
    </source>
</evidence>
<evidence type="ECO:0000259" key="9">
    <source>
        <dbReference type="PROSITE" id="PS51372"/>
    </source>
</evidence>
<dbReference type="Gene3D" id="1.10.1790.10">
    <property type="entry name" value="PRD domain"/>
    <property type="match status" value="1"/>
</dbReference>
<evidence type="ECO:0000259" key="7">
    <source>
        <dbReference type="PROSITE" id="PS50045"/>
    </source>
</evidence>
<feature type="domain" description="PRD" evidence="9">
    <location>
        <begin position="759"/>
        <end position="856"/>
    </location>
</feature>
<dbReference type="SUPFAM" id="SSF63520">
    <property type="entry name" value="PTS-regulatory domain, PRD"/>
    <property type="match status" value="1"/>
</dbReference>
<dbReference type="InterPro" id="IPR025662">
    <property type="entry name" value="Sigma_54_int_dom_ATP-bd_1"/>
</dbReference>
<evidence type="ECO:0000313" key="10">
    <source>
        <dbReference type="EMBL" id="MBO1308695.1"/>
    </source>
</evidence>
<dbReference type="PANTHER" id="PTHR32071:SF38">
    <property type="entry name" value="PSP OPERON TRANSCRIPTIONAL ACTIVATOR"/>
    <property type="match status" value="1"/>
</dbReference>
<keyword evidence="5" id="KW-0238">DNA-binding</keyword>
<keyword evidence="11" id="KW-1185">Reference proteome</keyword>
<dbReference type="CDD" id="cd00090">
    <property type="entry name" value="HTH_ARSR"/>
    <property type="match status" value="1"/>
</dbReference>
<dbReference type="PROSITE" id="PS50045">
    <property type="entry name" value="SIGMA54_INTERACT_4"/>
    <property type="match status" value="1"/>
</dbReference>
<dbReference type="InterPro" id="IPR027417">
    <property type="entry name" value="P-loop_NTPase"/>
</dbReference>
<dbReference type="Pfam" id="PF09339">
    <property type="entry name" value="HTH_IclR"/>
    <property type="match status" value="1"/>
</dbReference>
<evidence type="ECO:0000256" key="2">
    <source>
        <dbReference type="ARBA" id="ARBA00022679"/>
    </source>
</evidence>
<keyword evidence="2" id="KW-0808">Transferase</keyword>
<dbReference type="Gene3D" id="1.10.10.10">
    <property type="entry name" value="Winged helix-like DNA-binding domain superfamily/Winged helix DNA-binding domain"/>
    <property type="match status" value="1"/>
</dbReference>
<dbReference type="Gene3D" id="3.40.50.300">
    <property type="entry name" value="P-loop containing nucleotide triphosphate hydrolases"/>
    <property type="match status" value="1"/>
</dbReference>
<dbReference type="Proteomes" id="UP000664601">
    <property type="component" value="Unassembled WGS sequence"/>
</dbReference>
<dbReference type="InterPro" id="IPR036390">
    <property type="entry name" value="WH_DNA-bd_sf"/>
</dbReference>
<dbReference type="Gene3D" id="3.40.50.510">
    <property type="entry name" value="Phosphotransferase system, mannose-type IIA component"/>
    <property type="match status" value="1"/>
</dbReference>
<organism evidence="10 11">
    <name type="scientific">Candidatus Enterococcus moelleringii</name>
    <dbReference type="NCBI Taxonomy" id="2815325"/>
    <lineage>
        <taxon>Bacteria</taxon>
        <taxon>Bacillati</taxon>
        <taxon>Bacillota</taxon>
        <taxon>Bacilli</taxon>
        <taxon>Lactobacillales</taxon>
        <taxon>Enterococcaceae</taxon>
        <taxon>Enterococcus</taxon>
    </lineage>
</organism>
<dbReference type="InterPro" id="IPR011991">
    <property type="entry name" value="ArsR-like_HTH"/>
</dbReference>
<protein>
    <recommendedName>
        <fullName evidence="1">DNA translocase FtsK</fullName>
    </recommendedName>
</protein>
<dbReference type="PROSITE" id="PS51372">
    <property type="entry name" value="PRD_2"/>
    <property type="match status" value="1"/>
</dbReference>
<evidence type="ECO:0000259" key="8">
    <source>
        <dbReference type="PROSITE" id="PS51096"/>
    </source>
</evidence>
<dbReference type="InterPro" id="IPR036662">
    <property type="entry name" value="PTS_EIIA_man-typ_sf"/>
</dbReference>
<dbReference type="InterPro" id="IPR002078">
    <property type="entry name" value="Sigma_54_int"/>
</dbReference>
<dbReference type="InterPro" id="IPR003593">
    <property type="entry name" value="AAA+_ATPase"/>
</dbReference>
<feature type="coiled-coil region" evidence="6">
    <location>
        <begin position="368"/>
        <end position="395"/>
    </location>
</feature>
<dbReference type="InterPro" id="IPR036634">
    <property type="entry name" value="PRD_sf"/>
</dbReference>
<dbReference type="Pfam" id="PF00158">
    <property type="entry name" value="Sigma54_activat"/>
    <property type="match status" value="1"/>
</dbReference>
<dbReference type="SUPFAM" id="SSF53062">
    <property type="entry name" value="PTS system fructose IIA component-like"/>
    <property type="match status" value="1"/>
</dbReference>
<accession>A0ABS3LGE6</accession>
<dbReference type="InterPro" id="IPR011608">
    <property type="entry name" value="PRD"/>
</dbReference>
<dbReference type="SUPFAM" id="SSF52540">
    <property type="entry name" value="P-loop containing nucleoside triphosphate hydrolases"/>
    <property type="match status" value="1"/>
</dbReference>
<dbReference type="InterPro" id="IPR036388">
    <property type="entry name" value="WH-like_DNA-bd_sf"/>
</dbReference>
<evidence type="ECO:0000256" key="1">
    <source>
        <dbReference type="ARBA" id="ARBA00020887"/>
    </source>
</evidence>
<evidence type="ECO:0000256" key="3">
    <source>
        <dbReference type="ARBA" id="ARBA00022741"/>
    </source>
</evidence>
<dbReference type="PANTHER" id="PTHR32071">
    <property type="entry name" value="TRANSCRIPTIONAL REGULATORY PROTEIN"/>
    <property type="match status" value="1"/>
</dbReference>
<dbReference type="InterPro" id="IPR004701">
    <property type="entry name" value="PTS_EIIA_man-typ"/>
</dbReference>
<feature type="domain" description="Sigma-54 factor interaction" evidence="7">
    <location>
        <begin position="72"/>
        <end position="304"/>
    </location>
</feature>
<proteinExistence type="predicted"/>
<name>A0ABS3LGE6_9ENTE</name>